<dbReference type="PRINTS" id="PR01043">
    <property type="entry name" value="TRNASYNTHGLY"/>
</dbReference>
<evidence type="ECO:0000256" key="4">
    <source>
        <dbReference type="ARBA" id="ARBA00022840"/>
    </source>
</evidence>
<sequence length="631" mass="74106">MAKQEDVFKKVISHAKEYGFIFPSSEIYDGLSAVYDYGQNGAELKNNIKQYWWKAMVQLNENIVGIDSAILMHPTTWKASGHVDAFNDPLIDNKDSKKRFRADVLVEDYCAKIEDKVRKDFLKKKSYFENFNEFNVFCNKTYALYRGYLNIDEFRRYRDFIKDLKESLANYDINNLIGFNHIVVDDNYEIVDLANKSQYLISDFKSFLDFKKSIYYLNYNDIRILTLDNYSDTKKRVEDIFEKYDRNLLIENLNFLLANERLVEKIYDCSKILSRLAKSLENEDLADVKALIEELEIADPDTGSKNWTEVRQFNLMFGTKLGASADSAMDLYLRPETAQGIFVNFLNVQKTSRHRLPFGIAQIGKAFRNEIVARQFIFRMREFEQMEMQFFVAPGTELEFYEQWKQKRLNWHLALGLGNDNYRFHDHEKLAHYANAAADIEFNFPFGFKELEGIHSRTDFDLKAHEKFSGRKLQFFDPERNENYVPYVVETSVGLDRLFLSLFSHCLRDEVLEDGSERTVLSLPPALAPIKAAILPLMKKDGLAEYAEKIFDDLKYDFNLFYEEKDAIGKRYRRQDAIGTPYCITIDHDSLTEHTVTIRDRDTMQQERVPVSELRRIIDEKTNFRNLLSKI</sequence>
<dbReference type="InterPro" id="IPR002314">
    <property type="entry name" value="aa-tRNA-synt_IIb"/>
</dbReference>
<feature type="domain" description="Aminoacyl-transfer RNA synthetases class-II family profile" evidence="8">
    <location>
        <begin position="295"/>
        <end position="529"/>
    </location>
</feature>
<organism evidence="9 10">
    <name type="scientific">Chryseobacterium formosus</name>
    <dbReference type="NCBI Taxonomy" id="1537363"/>
    <lineage>
        <taxon>Bacteria</taxon>
        <taxon>Pseudomonadati</taxon>
        <taxon>Bacteroidota</taxon>
        <taxon>Flavobacteriia</taxon>
        <taxon>Flavobacteriales</taxon>
        <taxon>Weeksellaceae</taxon>
        <taxon>Chryseobacterium group</taxon>
        <taxon>Chryseobacterium</taxon>
    </lineage>
</organism>
<evidence type="ECO:0000256" key="6">
    <source>
        <dbReference type="ARBA" id="ARBA00023146"/>
    </source>
</evidence>
<dbReference type="NCBIfam" id="NF003211">
    <property type="entry name" value="PRK04173.1"/>
    <property type="match status" value="1"/>
</dbReference>
<feature type="binding site" evidence="7">
    <location>
        <begin position="490"/>
        <end position="494"/>
    </location>
    <ligand>
        <name>substrate</name>
    </ligand>
</feature>
<reference evidence="9" key="1">
    <citation type="submission" date="2022-10" db="EMBL/GenBank/DDBJ databases">
        <title>Chryseobacterium sp. nov., a novel bacterial species.</title>
        <authorList>
            <person name="Cao Y."/>
        </authorList>
    </citation>
    <scope>NUCLEOTIDE SEQUENCE</scope>
    <source>
        <strain evidence="9">CCTCC AB2015118</strain>
    </source>
</reference>
<proteinExistence type="inferred from homology"/>
<dbReference type="RefSeq" id="WP_267263759.1">
    <property type="nucleotide sequence ID" value="NZ_JAOVZW010000001.1"/>
</dbReference>
<dbReference type="SUPFAM" id="SSF55681">
    <property type="entry name" value="Class II aaRS and biotin synthetases"/>
    <property type="match status" value="1"/>
</dbReference>
<dbReference type="PANTHER" id="PTHR10745">
    <property type="entry name" value="GLYCYL-TRNA SYNTHETASE/DNA POLYMERASE SUBUNIT GAMMA-2"/>
    <property type="match status" value="1"/>
</dbReference>
<keyword evidence="3 7" id="KW-0547">Nucleotide-binding</keyword>
<dbReference type="InterPro" id="IPR027031">
    <property type="entry name" value="Gly-tRNA_synthase/POLG2"/>
</dbReference>
<dbReference type="PROSITE" id="PS50862">
    <property type="entry name" value="AA_TRNA_LIGASE_II"/>
    <property type="match status" value="1"/>
</dbReference>
<dbReference type="InterPro" id="IPR036621">
    <property type="entry name" value="Anticodon-bd_dom_sf"/>
</dbReference>
<keyword evidence="1 7" id="KW-0963">Cytoplasm</keyword>
<accession>A0ABT3XMP7</accession>
<dbReference type="EMBL" id="JAOVZW010000001">
    <property type="protein sequence ID" value="MCX8522431.1"/>
    <property type="molecule type" value="Genomic_DNA"/>
</dbReference>
<feature type="binding site" evidence="7">
    <location>
        <position position="336"/>
    </location>
    <ligand>
        <name>substrate</name>
    </ligand>
</feature>
<dbReference type="CDD" id="cd00858">
    <property type="entry name" value="GlyRS_anticodon"/>
    <property type="match status" value="1"/>
</dbReference>
<dbReference type="Gene3D" id="3.30.930.10">
    <property type="entry name" value="Bira Bifunctional Protein, Domain 2"/>
    <property type="match status" value="2"/>
</dbReference>
<comment type="subcellular location">
    <subcellularLocation>
        <location evidence="7">Cytoplasm</location>
    </subcellularLocation>
</comment>
<dbReference type="InterPro" id="IPR002315">
    <property type="entry name" value="tRNA-synt_gly"/>
</dbReference>
<comment type="caution">
    <text evidence="9">The sequence shown here is derived from an EMBL/GenBank/DDBJ whole genome shotgun (WGS) entry which is preliminary data.</text>
</comment>
<comment type="similarity">
    <text evidence="7">Belongs to the class-II aminoacyl-tRNA synthetase family.</text>
</comment>
<dbReference type="Proteomes" id="UP001073122">
    <property type="component" value="Unassembled WGS sequence"/>
</dbReference>
<dbReference type="PANTHER" id="PTHR10745:SF8">
    <property type="entry name" value="DNA POLYMERASE SUBUNIT GAMMA-2, MITOCHONDRIAL"/>
    <property type="match status" value="1"/>
</dbReference>
<evidence type="ECO:0000256" key="1">
    <source>
        <dbReference type="ARBA" id="ARBA00022490"/>
    </source>
</evidence>
<protein>
    <recommendedName>
        <fullName evidence="7">Glycine--tRNA ligase</fullName>
        <ecNumber evidence="7">6.1.1.14</ecNumber>
    </recommendedName>
    <alternativeName>
        <fullName evidence="7">Glycyl-tRNA synthetase</fullName>
        <shortName evidence="7">GlyRS</shortName>
    </alternativeName>
</protein>
<evidence type="ECO:0000313" key="9">
    <source>
        <dbReference type="EMBL" id="MCX8522431.1"/>
    </source>
</evidence>
<dbReference type="EC" id="6.1.1.14" evidence="7"/>
<dbReference type="Pfam" id="PF03129">
    <property type="entry name" value="HGTP_anticodon"/>
    <property type="match status" value="1"/>
</dbReference>
<evidence type="ECO:0000256" key="7">
    <source>
        <dbReference type="HAMAP-Rule" id="MF_00253"/>
    </source>
</evidence>
<dbReference type="InterPro" id="IPR045864">
    <property type="entry name" value="aa-tRNA-synth_II/BPL/LPL"/>
</dbReference>
<evidence type="ECO:0000256" key="2">
    <source>
        <dbReference type="ARBA" id="ARBA00022598"/>
    </source>
</evidence>
<keyword evidence="6 7" id="KW-0030">Aminoacyl-tRNA synthetase</keyword>
<feature type="binding site" evidence="7">
    <location>
        <position position="101"/>
    </location>
    <ligand>
        <name>substrate</name>
    </ligand>
</feature>
<feature type="binding site" evidence="7">
    <location>
        <begin position="368"/>
        <end position="370"/>
    </location>
    <ligand>
        <name>ATP</name>
        <dbReference type="ChEBI" id="CHEBI:30616"/>
    </ligand>
</feature>
<keyword evidence="10" id="KW-1185">Reference proteome</keyword>
<dbReference type="Pfam" id="PF00587">
    <property type="entry name" value="tRNA-synt_2b"/>
    <property type="match status" value="1"/>
</dbReference>
<comment type="catalytic activity">
    <reaction evidence="7">
        <text>tRNA(Gly) + glycine + ATP = glycyl-tRNA(Gly) + AMP + diphosphate</text>
        <dbReference type="Rhea" id="RHEA:16013"/>
        <dbReference type="Rhea" id="RHEA-COMP:9664"/>
        <dbReference type="Rhea" id="RHEA-COMP:9683"/>
        <dbReference type="ChEBI" id="CHEBI:30616"/>
        <dbReference type="ChEBI" id="CHEBI:33019"/>
        <dbReference type="ChEBI" id="CHEBI:57305"/>
        <dbReference type="ChEBI" id="CHEBI:78442"/>
        <dbReference type="ChEBI" id="CHEBI:78522"/>
        <dbReference type="ChEBI" id="CHEBI:456215"/>
        <dbReference type="EC" id="6.1.1.14"/>
    </reaction>
</comment>
<comment type="subunit">
    <text evidence="7">Homodimer.</text>
</comment>
<dbReference type="HAMAP" id="MF_00253_B">
    <property type="entry name" value="Gly_tRNA_synth_B"/>
    <property type="match status" value="1"/>
</dbReference>
<gene>
    <name evidence="7" type="primary">glyQS</name>
    <name evidence="9" type="ORF">OF897_00650</name>
</gene>
<feature type="binding site" evidence="7">
    <location>
        <begin position="494"/>
        <end position="497"/>
    </location>
    <ligand>
        <name>ATP</name>
        <dbReference type="ChEBI" id="CHEBI:30616"/>
    </ligand>
</feature>
<dbReference type="SUPFAM" id="SSF52954">
    <property type="entry name" value="Class II aaRS ABD-related"/>
    <property type="match status" value="1"/>
</dbReference>
<feature type="binding site" evidence="7">
    <location>
        <begin position="383"/>
        <end position="387"/>
    </location>
    <ligand>
        <name>substrate</name>
    </ligand>
</feature>
<evidence type="ECO:0000256" key="5">
    <source>
        <dbReference type="ARBA" id="ARBA00022917"/>
    </source>
</evidence>
<dbReference type="InterPro" id="IPR004154">
    <property type="entry name" value="Anticodon-bd"/>
</dbReference>
<evidence type="ECO:0000256" key="3">
    <source>
        <dbReference type="ARBA" id="ARBA00022741"/>
    </source>
</evidence>
<evidence type="ECO:0000259" key="8">
    <source>
        <dbReference type="PROSITE" id="PS50862"/>
    </source>
</evidence>
<keyword evidence="2 7" id="KW-0436">Ligase</keyword>
<dbReference type="NCBIfam" id="TIGR00389">
    <property type="entry name" value="glyS_dimeric"/>
    <property type="match status" value="1"/>
</dbReference>
<feature type="binding site" evidence="7">
    <location>
        <begin position="378"/>
        <end position="383"/>
    </location>
    <ligand>
        <name>ATP</name>
        <dbReference type="ChEBI" id="CHEBI:30616"/>
    </ligand>
</feature>
<keyword evidence="5 7" id="KW-0648">Protein biosynthesis</keyword>
<dbReference type="Gene3D" id="3.40.50.800">
    <property type="entry name" value="Anticodon-binding domain"/>
    <property type="match status" value="1"/>
</dbReference>
<dbReference type="GO" id="GO:0004820">
    <property type="term" value="F:glycine-tRNA ligase activity"/>
    <property type="evidence" value="ECO:0007669"/>
    <property type="project" value="UniProtKB-EC"/>
</dbReference>
<dbReference type="InterPro" id="IPR022961">
    <property type="entry name" value="Gly_tRNA_ligase_bac"/>
</dbReference>
<name>A0ABT3XMP7_9FLAO</name>
<feature type="binding site" evidence="7">
    <location>
        <begin position="450"/>
        <end position="451"/>
    </location>
    <ligand>
        <name>ATP</name>
        <dbReference type="ChEBI" id="CHEBI:30616"/>
    </ligand>
</feature>
<keyword evidence="4 7" id="KW-0067">ATP-binding</keyword>
<comment type="function">
    <text evidence="7">Catalyzes the attachment of glycine to tRNA(Gly).</text>
</comment>
<evidence type="ECO:0000313" key="10">
    <source>
        <dbReference type="Proteomes" id="UP001073122"/>
    </source>
</evidence>
<dbReference type="InterPro" id="IPR006195">
    <property type="entry name" value="aa-tRNA-synth_II"/>
</dbReference>